<gene>
    <name evidence="3" type="ORF">ABNE31_13575</name>
</gene>
<evidence type="ECO:0000256" key="1">
    <source>
        <dbReference type="ARBA" id="ARBA00001933"/>
    </source>
</evidence>
<dbReference type="GO" id="GO:0008483">
    <property type="term" value="F:transaminase activity"/>
    <property type="evidence" value="ECO:0007669"/>
    <property type="project" value="UniProtKB-KW"/>
</dbReference>
<evidence type="ECO:0000313" key="3">
    <source>
        <dbReference type="EMBL" id="XBQ22626.1"/>
    </source>
</evidence>
<dbReference type="RefSeq" id="WP_349351524.1">
    <property type="nucleotide sequence ID" value="NZ_CP157804.1"/>
</dbReference>
<dbReference type="PANTHER" id="PTHR13693">
    <property type="entry name" value="CLASS II AMINOTRANSFERASE/8-AMINO-7-OXONONANOATE SYNTHASE"/>
    <property type="match status" value="1"/>
</dbReference>
<accession>A0AAU7MVJ2</accession>
<name>A0AAU7MVJ2_9FLAO</name>
<dbReference type="InterPro" id="IPR015421">
    <property type="entry name" value="PyrdxlP-dep_Trfase_major"/>
</dbReference>
<dbReference type="Gene3D" id="3.90.1150.10">
    <property type="entry name" value="Aspartate Aminotransferase, domain 1"/>
    <property type="match status" value="1"/>
</dbReference>
<keyword evidence="2" id="KW-0808">Transferase</keyword>
<dbReference type="EMBL" id="CP157804">
    <property type="protein sequence ID" value="XBQ22626.1"/>
    <property type="molecule type" value="Genomic_DNA"/>
</dbReference>
<dbReference type="Gene3D" id="3.40.640.10">
    <property type="entry name" value="Type I PLP-dependent aspartate aminotransferase-like (Major domain)"/>
    <property type="match status" value="1"/>
</dbReference>
<comment type="cofactor">
    <cofactor evidence="1">
        <name>pyridoxal 5'-phosphate</name>
        <dbReference type="ChEBI" id="CHEBI:597326"/>
    </cofactor>
</comment>
<dbReference type="InterPro" id="IPR015422">
    <property type="entry name" value="PyrdxlP-dep_Trfase_small"/>
</dbReference>
<dbReference type="AlphaFoldDB" id="A0AAU7MVJ2"/>
<proteinExistence type="predicted"/>
<reference evidence="3" key="1">
    <citation type="submission" date="2024-05" db="EMBL/GenBank/DDBJ databases">
        <title>Draft Genome Sequences of Flagellimonas sp. MMG031 and Marinobacter sp. MMG032 Isolated from the dinoflagellate Symbiodinium pilosum.</title>
        <authorList>
            <person name="Shikuma N.J."/>
            <person name="Farrell M.V."/>
        </authorList>
    </citation>
    <scope>NUCLEOTIDE SEQUENCE</scope>
    <source>
        <strain evidence="3">MMG031</strain>
    </source>
</reference>
<dbReference type="SUPFAM" id="SSF53383">
    <property type="entry name" value="PLP-dependent transferases"/>
    <property type="match status" value="1"/>
</dbReference>
<dbReference type="InterPro" id="IPR015424">
    <property type="entry name" value="PyrdxlP-dep_Trfase"/>
</dbReference>
<organism evidence="3">
    <name type="scientific">Flagellimonas sp. MMG031</name>
    <dbReference type="NCBI Taxonomy" id="3158549"/>
    <lineage>
        <taxon>Bacteria</taxon>
        <taxon>Pseudomonadati</taxon>
        <taxon>Bacteroidota</taxon>
        <taxon>Flavobacteriia</taxon>
        <taxon>Flavobacteriales</taxon>
        <taxon>Flavobacteriaceae</taxon>
        <taxon>Flagellimonas</taxon>
    </lineage>
</organism>
<evidence type="ECO:0000256" key="2">
    <source>
        <dbReference type="ARBA" id="ARBA00022679"/>
    </source>
</evidence>
<keyword evidence="3" id="KW-0032">Aminotransferase</keyword>
<dbReference type="KEGG" id="fld:ABNE31_13575"/>
<protein>
    <submittedName>
        <fullName evidence="3">Pyridoxal phosphate-dependent aminotransferase family protein</fullName>
    </submittedName>
</protein>
<sequence length="348" mass="38178">MAHSVQRIPDREILIDGQSYLYFGGTAYLGLQNYAPFKELYLTNISKFGMHYGASRKANIALDIYKETEDHLAHWVGSEDCLSMSSGYLAAQLVVDHFIKKGHPVIATPDAHTALRINGVMTTQSFDELETLVSQKLSKNALAPVILFDTIDFSGKLYPNFDGLRQLPLEQLILVGDDSHGIGLVGSNGNGCFGMLQTLGAQKLLVCCSLGKAMGIQAGAVFGNLVDIEVLESTPFFGGASPASPAFMATLLGAKDLYSERLRILRENYHHFRSLLKSPSFFVHLPGHPTFEFQNATLASRLEQKGFLFTNFNYPDANGPLVSRLVLSAYHTKKDIEQLCAALDTLLP</sequence>
<dbReference type="InterPro" id="IPR050087">
    <property type="entry name" value="AON_synthase_class-II"/>
</dbReference>